<reference evidence="2" key="2">
    <citation type="submission" date="2014-03" db="EMBL/GenBank/DDBJ databases">
        <title>Candidatus Competibacter-lineage genomes retrieved from metagenomes reveal functional metabolic diversity.</title>
        <authorList>
            <person name="McIlroy S.J."/>
            <person name="Albertsen M."/>
            <person name="Andresen E.K."/>
            <person name="Saunders A.M."/>
            <person name="Kristiansen R."/>
            <person name="Stokholm-Bjerregaard M."/>
            <person name="Nielsen K.L."/>
            <person name="Nielsen P.H."/>
        </authorList>
    </citation>
    <scope>NUCLEOTIDE SEQUENCE</scope>
    <source>
        <strain evidence="2">Run_A_D11</strain>
    </source>
</reference>
<name>W6M6R0_9GAMM</name>
<keyword evidence="2" id="KW-0378">Hydrolase</keyword>
<reference evidence="2" key="1">
    <citation type="submission" date="2013-07" db="EMBL/GenBank/DDBJ databases">
        <authorList>
            <person name="McIlroy S."/>
        </authorList>
    </citation>
    <scope>NUCLEOTIDE SEQUENCE [LARGE SCALE GENOMIC DNA]</scope>
    <source>
        <strain evidence="2">Run_A_D11</strain>
    </source>
</reference>
<dbReference type="InterPro" id="IPR001279">
    <property type="entry name" value="Metallo-B-lactamas"/>
</dbReference>
<dbReference type="EMBL" id="CBTJ020000068">
    <property type="protein sequence ID" value="CDI03581.1"/>
    <property type="molecule type" value="Genomic_DNA"/>
</dbReference>
<sequence length="307" mass="35098">MSTLEILDNLFFIERGYLNCNHLVYRSPAPVLIDSAYIGDLAETINRIQHLGVKTTEVARIISTHTHCDHIGGNYAIQKQSGCEIALHQIGKHFIDTRDDWATSWSYYDHEAAFFRCTESLADGDTVMVGPHEFQVIYTPGHAADGIVLYHPKEKILISSDTLWGKDMSIMTLRLEGSTALFQRLAALKTLETLEVNRVYPGHGKSFSDFNGALSKTRERIERFLGDRNLVGDDVLKKLLIFLLLIKKSIAEKELFPYLMTTHWFKETVDFYFKGEYEAKYEEIIQSFLSKGIVKRKEAVFYTIILS</sequence>
<evidence type="ECO:0000313" key="2">
    <source>
        <dbReference type="EMBL" id="CDI03581.1"/>
    </source>
</evidence>
<accession>W6M6R0</accession>
<dbReference type="Gene3D" id="3.60.15.10">
    <property type="entry name" value="Ribonuclease Z/Hydroxyacylglutathione hydrolase-like"/>
    <property type="match status" value="1"/>
</dbReference>
<proteinExistence type="predicted"/>
<comment type="caution">
    <text evidence="2">The sequence shown here is derived from an EMBL/GenBank/DDBJ whole genome shotgun (WGS) entry which is preliminary data.</text>
</comment>
<dbReference type="EC" id="3.1.2.6" evidence="2"/>
<dbReference type="InterPro" id="IPR050662">
    <property type="entry name" value="Sec-metab_biosynth-thioest"/>
</dbReference>
<dbReference type="SMART" id="SM00849">
    <property type="entry name" value="Lactamase_B"/>
    <property type="match status" value="1"/>
</dbReference>
<gene>
    <name evidence="2" type="ORF">BN873_590031</name>
</gene>
<dbReference type="SUPFAM" id="SSF56281">
    <property type="entry name" value="Metallo-hydrolase/oxidoreductase"/>
    <property type="match status" value="1"/>
</dbReference>
<dbReference type="CDD" id="cd06262">
    <property type="entry name" value="metallo-hydrolase-like_MBL-fold"/>
    <property type="match status" value="1"/>
</dbReference>
<dbReference type="PANTHER" id="PTHR23131">
    <property type="entry name" value="ENDORIBONUCLEASE LACTB2"/>
    <property type="match status" value="1"/>
</dbReference>
<evidence type="ECO:0000259" key="1">
    <source>
        <dbReference type="SMART" id="SM00849"/>
    </source>
</evidence>
<dbReference type="PANTHER" id="PTHR23131:SF4">
    <property type="entry name" value="METALLO-BETA-LACTAMASE SUPERFAMILY POTEIN"/>
    <property type="match status" value="1"/>
</dbReference>
<dbReference type="Proteomes" id="UP000035760">
    <property type="component" value="Unassembled WGS sequence"/>
</dbReference>
<dbReference type="STRING" id="1400863.BN873_590031"/>
<dbReference type="GO" id="GO:0004416">
    <property type="term" value="F:hydroxyacylglutathione hydrolase activity"/>
    <property type="evidence" value="ECO:0007669"/>
    <property type="project" value="UniProtKB-EC"/>
</dbReference>
<dbReference type="AlphaFoldDB" id="W6M6R0"/>
<keyword evidence="3" id="KW-1185">Reference proteome</keyword>
<dbReference type="InterPro" id="IPR036866">
    <property type="entry name" value="RibonucZ/Hydroxyglut_hydro"/>
</dbReference>
<dbReference type="Pfam" id="PF00753">
    <property type="entry name" value="Lactamase_B"/>
    <property type="match status" value="1"/>
</dbReference>
<feature type="domain" description="Metallo-beta-lactamase" evidence="1">
    <location>
        <begin position="17"/>
        <end position="203"/>
    </location>
</feature>
<dbReference type="RefSeq" id="WP_048674384.1">
    <property type="nucleotide sequence ID" value="NZ_CBTJ020000068.1"/>
</dbReference>
<dbReference type="OrthoDB" id="9769598at2"/>
<protein>
    <submittedName>
        <fullName evidence="2">Hydroxyacylglutathione hydrolase</fullName>
        <ecNumber evidence="2">3.1.2.6</ecNumber>
    </submittedName>
</protein>
<evidence type="ECO:0000313" key="3">
    <source>
        <dbReference type="Proteomes" id="UP000035760"/>
    </source>
</evidence>
<organism evidence="2 3">
    <name type="scientific">Candidatus Competibacter denitrificans Run_A_D11</name>
    <dbReference type="NCBI Taxonomy" id="1400863"/>
    <lineage>
        <taxon>Bacteria</taxon>
        <taxon>Pseudomonadati</taxon>
        <taxon>Pseudomonadota</taxon>
        <taxon>Gammaproteobacteria</taxon>
        <taxon>Candidatus Competibacteraceae</taxon>
        <taxon>Candidatus Competibacter</taxon>
    </lineage>
</organism>